<keyword evidence="7" id="KW-0206">Cytoskeleton</keyword>
<evidence type="ECO:0000256" key="5">
    <source>
        <dbReference type="ARBA" id="ARBA00023054"/>
    </source>
</evidence>
<evidence type="ECO:0000256" key="8">
    <source>
        <dbReference type="ARBA" id="ARBA00023273"/>
    </source>
</evidence>
<comment type="similarity">
    <text evidence="2">Belongs to the RIB43A family.</text>
</comment>
<dbReference type="Proteomes" id="UP000054928">
    <property type="component" value="Unassembled WGS sequence"/>
</dbReference>
<reference evidence="12" key="1">
    <citation type="submission" date="2014-09" db="EMBL/GenBank/DDBJ databases">
        <authorList>
            <person name="Sharma Rahul"/>
            <person name="Thines Marco"/>
        </authorList>
    </citation>
    <scope>NUCLEOTIDE SEQUENCE [LARGE SCALE GENOMIC DNA]</scope>
</reference>
<dbReference type="PANTHER" id="PTHR14517:SF6">
    <property type="entry name" value="RE41410P"/>
    <property type="match status" value="1"/>
</dbReference>
<evidence type="ECO:0000256" key="2">
    <source>
        <dbReference type="ARBA" id="ARBA00006875"/>
    </source>
</evidence>
<keyword evidence="5 10" id="KW-0175">Coiled coil</keyword>
<dbReference type="Pfam" id="PF05914">
    <property type="entry name" value="RIB43A"/>
    <property type="match status" value="1"/>
</dbReference>
<accession>A0A0P1A4Z8</accession>
<evidence type="ECO:0000256" key="4">
    <source>
        <dbReference type="ARBA" id="ARBA00022846"/>
    </source>
</evidence>
<sequence>MVAGLTPPNPVFQSKDELRIEARRRREIERAKKLGPGRLRLIGADIAGVRNQLEERQRQNAEQYEAKRASEEEDAVIRQYLLQIESENELAKRREQLTLRNDWDHQTAKAFQARKQAAAMRKEGIDPDRCAQGAAQKFDGEDIAQLERIRLQAMQMKQWSIKKMAEEAQRNANEKATQAAYMAQLFEIEQLMEELHRGNERERAVASAEISRFNQQLLAQQRQAEINRRQQEQEEDAREIQLTLQSNLVSENPDQASLPGVPLDHRIRVDHWKGLSGEQTKRYLRQNDDILREKACKIQQEREQAEKESQNQRELQRALAMEEYRTQQRQTQLKLDIRATHEQQIQEAAEREKINEHGARGKIEPIFFQRFGRSYR</sequence>
<keyword evidence="3" id="KW-0963">Cytoplasm</keyword>
<dbReference type="STRING" id="4781.A0A0P1A4Z8"/>
<name>A0A0P1A4Z8_PLAHL</name>
<dbReference type="AlphaFoldDB" id="A0A0P1A4Z8"/>
<dbReference type="GeneID" id="36408951"/>
<dbReference type="EMBL" id="CCYD01000007">
    <property type="protein sequence ID" value="CEG35140.1"/>
    <property type="molecule type" value="Genomic_DNA"/>
</dbReference>
<protein>
    <submittedName>
        <fullName evidence="11">RIB43A</fullName>
    </submittedName>
</protein>
<keyword evidence="6" id="KW-0969">Cilium</keyword>
<dbReference type="InterPro" id="IPR008805">
    <property type="entry name" value="RIB43A"/>
</dbReference>
<evidence type="ECO:0000256" key="1">
    <source>
        <dbReference type="ARBA" id="ARBA00004611"/>
    </source>
</evidence>
<dbReference type="OMA" id="NLCRAIN"/>
<keyword evidence="4" id="KW-0282">Flagellum</keyword>
<proteinExistence type="inferred from homology"/>
<evidence type="ECO:0000256" key="10">
    <source>
        <dbReference type="SAM" id="Coils"/>
    </source>
</evidence>
<dbReference type="OrthoDB" id="429119at2759"/>
<comment type="subcellular location">
    <subcellularLocation>
        <location evidence="1">Cytoplasm</location>
        <location evidence="1">Cytoskeleton</location>
        <location evidence="1">Flagellum axoneme</location>
    </subcellularLocation>
</comment>
<dbReference type="PANTHER" id="PTHR14517">
    <property type="entry name" value="RIB43A-RELATED"/>
    <property type="match status" value="1"/>
</dbReference>
<comment type="subunit">
    <text evidence="9">Microtubule inner protein component of sperm flagellar doublet microtubules.</text>
</comment>
<evidence type="ECO:0000256" key="3">
    <source>
        <dbReference type="ARBA" id="ARBA00022490"/>
    </source>
</evidence>
<evidence type="ECO:0000256" key="9">
    <source>
        <dbReference type="ARBA" id="ARBA00046435"/>
    </source>
</evidence>
<evidence type="ECO:0000256" key="6">
    <source>
        <dbReference type="ARBA" id="ARBA00023069"/>
    </source>
</evidence>
<feature type="coiled-coil region" evidence="10">
    <location>
        <begin position="291"/>
        <end position="322"/>
    </location>
</feature>
<keyword evidence="8" id="KW-0966">Cell projection</keyword>
<evidence type="ECO:0000313" key="12">
    <source>
        <dbReference type="Proteomes" id="UP000054928"/>
    </source>
</evidence>
<evidence type="ECO:0000313" key="11">
    <source>
        <dbReference type="EMBL" id="CEG35140.1"/>
    </source>
</evidence>
<dbReference type="RefSeq" id="XP_024571509.1">
    <property type="nucleotide sequence ID" value="XM_024728469.1"/>
</dbReference>
<evidence type="ECO:0000256" key="7">
    <source>
        <dbReference type="ARBA" id="ARBA00023212"/>
    </source>
</evidence>
<keyword evidence="12" id="KW-1185">Reference proteome</keyword>
<organism evidence="11 12">
    <name type="scientific">Plasmopara halstedii</name>
    <name type="common">Downy mildew of sunflower</name>
    <dbReference type="NCBI Taxonomy" id="4781"/>
    <lineage>
        <taxon>Eukaryota</taxon>
        <taxon>Sar</taxon>
        <taxon>Stramenopiles</taxon>
        <taxon>Oomycota</taxon>
        <taxon>Peronosporomycetes</taxon>
        <taxon>Peronosporales</taxon>
        <taxon>Peronosporaceae</taxon>
        <taxon>Plasmopara</taxon>
    </lineage>
</organism>